<organism evidence="3 4">
    <name type="scientific">Leptotrombidium deliense</name>
    <dbReference type="NCBI Taxonomy" id="299467"/>
    <lineage>
        <taxon>Eukaryota</taxon>
        <taxon>Metazoa</taxon>
        <taxon>Ecdysozoa</taxon>
        <taxon>Arthropoda</taxon>
        <taxon>Chelicerata</taxon>
        <taxon>Arachnida</taxon>
        <taxon>Acari</taxon>
        <taxon>Acariformes</taxon>
        <taxon>Trombidiformes</taxon>
        <taxon>Prostigmata</taxon>
        <taxon>Anystina</taxon>
        <taxon>Parasitengona</taxon>
        <taxon>Trombiculoidea</taxon>
        <taxon>Trombiculidae</taxon>
        <taxon>Leptotrombidium</taxon>
    </lineage>
</organism>
<dbReference type="GO" id="GO:0016485">
    <property type="term" value="P:protein processing"/>
    <property type="evidence" value="ECO:0007669"/>
    <property type="project" value="TreeGrafter"/>
</dbReference>
<sequence>MFGHQMHPKLVEDILKERRPERLKLSSDNVCISEQCVRAAAAIIDRIDVSVDPCSNFYDFACGQFLKKKTVPDDHSNRNILQEMQDDIYVEMKNYLEEPIKENEPLSVKKVKMFYYSCMNDSAANDEQRAAQTLFDLMSKSGGPWYLFDAAINRKLRPDMEDLPDRIERRLYSAFMHQIQSIFYFHIAPDKNSTLFQLHVS</sequence>
<dbReference type="EMBL" id="NCKV01000946">
    <property type="protein sequence ID" value="RWS29371.1"/>
    <property type="molecule type" value="Genomic_DNA"/>
</dbReference>
<dbReference type="InterPro" id="IPR000718">
    <property type="entry name" value="Peptidase_M13"/>
</dbReference>
<evidence type="ECO:0000313" key="3">
    <source>
        <dbReference type="EMBL" id="RWS29371.1"/>
    </source>
</evidence>
<accession>A0A443SPB7</accession>
<evidence type="ECO:0000259" key="2">
    <source>
        <dbReference type="Pfam" id="PF05649"/>
    </source>
</evidence>
<feature type="domain" description="Peptidase M13 N-terminal" evidence="2">
    <location>
        <begin position="53"/>
        <end position="199"/>
    </location>
</feature>
<comment type="similarity">
    <text evidence="1">Belongs to the peptidase M13 family.</text>
</comment>
<evidence type="ECO:0000313" key="4">
    <source>
        <dbReference type="Proteomes" id="UP000288716"/>
    </source>
</evidence>
<dbReference type="Gene3D" id="3.40.390.10">
    <property type="entry name" value="Collagenase (Catalytic Domain)"/>
    <property type="match status" value="1"/>
</dbReference>
<dbReference type="Pfam" id="PF05649">
    <property type="entry name" value="Peptidase_M13_N"/>
    <property type="match status" value="1"/>
</dbReference>
<reference evidence="3 4" key="1">
    <citation type="journal article" date="2018" name="Gigascience">
        <title>Genomes of trombidid mites reveal novel predicted allergens and laterally-transferred genes associated with secondary metabolism.</title>
        <authorList>
            <person name="Dong X."/>
            <person name="Chaisiri K."/>
            <person name="Xia D."/>
            <person name="Armstrong S.D."/>
            <person name="Fang Y."/>
            <person name="Donnelly M.J."/>
            <person name="Kadowaki T."/>
            <person name="McGarry J.W."/>
            <person name="Darby A.C."/>
            <person name="Makepeace B.L."/>
        </authorList>
    </citation>
    <scope>NUCLEOTIDE SEQUENCE [LARGE SCALE GENOMIC DNA]</scope>
    <source>
        <strain evidence="3">UoL-UT</strain>
    </source>
</reference>
<dbReference type="AlphaFoldDB" id="A0A443SPB7"/>
<dbReference type="PANTHER" id="PTHR11733:SF167">
    <property type="entry name" value="FI17812P1-RELATED"/>
    <property type="match status" value="1"/>
</dbReference>
<proteinExistence type="inferred from homology"/>
<dbReference type="VEuPathDB" id="VectorBase:LDEU002670"/>
<dbReference type="OrthoDB" id="6425587at2759"/>
<dbReference type="InterPro" id="IPR008753">
    <property type="entry name" value="Peptidase_M13_N"/>
</dbReference>
<dbReference type="PANTHER" id="PTHR11733">
    <property type="entry name" value="ZINC METALLOPROTEASE FAMILY M13 NEPRILYSIN-RELATED"/>
    <property type="match status" value="1"/>
</dbReference>
<dbReference type="GO" id="GO:0004222">
    <property type="term" value="F:metalloendopeptidase activity"/>
    <property type="evidence" value="ECO:0007669"/>
    <property type="project" value="InterPro"/>
</dbReference>
<dbReference type="PROSITE" id="PS51885">
    <property type="entry name" value="NEPRILYSIN"/>
    <property type="match status" value="1"/>
</dbReference>
<dbReference type="InterPro" id="IPR024079">
    <property type="entry name" value="MetalloPept_cat_dom_sf"/>
</dbReference>
<keyword evidence="4" id="KW-1185">Reference proteome</keyword>
<gene>
    <name evidence="3" type="ORF">B4U80_07824</name>
</gene>
<dbReference type="Proteomes" id="UP000288716">
    <property type="component" value="Unassembled WGS sequence"/>
</dbReference>
<dbReference type="GO" id="GO:0005886">
    <property type="term" value="C:plasma membrane"/>
    <property type="evidence" value="ECO:0007669"/>
    <property type="project" value="TreeGrafter"/>
</dbReference>
<protein>
    <submittedName>
        <fullName evidence="3">Endothelin-converting enzyme 1-like protein</fullName>
    </submittedName>
</protein>
<evidence type="ECO:0000256" key="1">
    <source>
        <dbReference type="ARBA" id="ARBA00007357"/>
    </source>
</evidence>
<name>A0A443SPB7_9ACAR</name>
<dbReference type="SUPFAM" id="SSF55486">
    <property type="entry name" value="Metalloproteases ('zincins'), catalytic domain"/>
    <property type="match status" value="1"/>
</dbReference>
<comment type="caution">
    <text evidence="3">The sequence shown here is derived from an EMBL/GenBank/DDBJ whole genome shotgun (WGS) entry which is preliminary data.</text>
</comment>